<gene>
    <name evidence="1" type="ORF">GSONMT00022696001</name>
</gene>
<name>A0A060XIC4_ONCMY</name>
<evidence type="ECO:0000313" key="1">
    <source>
        <dbReference type="EMBL" id="CDQ76635.1"/>
    </source>
</evidence>
<dbReference type="AlphaFoldDB" id="A0A060XIC4"/>
<protein>
    <submittedName>
        <fullName evidence="1">Uncharacterized protein</fullName>
    </submittedName>
</protein>
<sequence>MYNMLRLAEVECDDEEKQLNPHKLQTTEVLHSPFDDIIPRETKKSQKDEDKKIGQEICPKQQCLIYYYTHFLCSSICC</sequence>
<dbReference type="EMBL" id="FR905157">
    <property type="protein sequence ID" value="CDQ76635.1"/>
    <property type="molecule type" value="Genomic_DNA"/>
</dbReference>
<dbReference type="Proteomes" id="UP000193380">
    <property type="component" value="Unassembled WGS sequence"/>
</dbReference>
<dbReference type="PaxDb" id="8022-A0A060XIC4"/>
<organism evidence="1 2">
    <name type="scientific">Oncorhynchus mykiss</name>
    <name type="common">Rainbow trout</name>
    <name type="synonym">Salmo gairdneri</name>
    <dbReference type="NCBI Taxonomy" id="8022"/>
    <lineage>
        <taxon>Eukaryota</taxon>
        <taxon>Metazoa</taxon>
        <taxon>Chordata</taxon>
        <taxon>Craniata</taxon>
        <taxon>Vertebrata</taxon>
        <taxon>Euteleostomi</taxon>
        <taxon>Actinopterygii</taxon>
        <taxon>Neopterygii</taxon>
        <taxon>Teleostei</taxon>
        <taxon>Protacanthopterygii</taxon>
        <taxon>Salmoniformes</taxon>
        <taxon>Salmonidae</taxon>
        <taxon>Salmoninae</taxon>
        <taxon>Oncorhynchus</taxon>
    </lineage>
</organism>
<accession>A0A060XIC4</accession>
<dbReference type="STRING" id="8022.A0A060XIC4"/>
<reference evidence="1" key="2">
    <citation type="submission" date="2014-03" db="EMBL/GenBank/DDBJ databases">
        <authorList>
            <person name="Genoscope - CEA"/>
        </authorList>
    </citation>
    <scope>NUCLEOTIDE SEQUENCE</scope>
</reference>
<evidence type="ECO:0000313" key="2">
    <source>
        <dbReference type="Proteomes" id="UP000193380"/>
    </source>
</evidence>
<proteinExistence type="predicted"/>
<reference evidence="1" key="1">
    <citation type="journal article" date="2014" name="Nat. Commun.">
        <title>The rainbow trout genome provides novel insights into evolution after whole-genome duplication in vertebrates.</title>
        <authorList>
            <person name="Berthelot C."/>
            <person name="Brunet F."/>
            <person name="Chalopin D."/>
            <person name="Juanchich A."/>
            <person name="Bernard M."/>
            <person name="Noel B."/>
            <person name="Bento P."/>
            <person name="Da Silva C."/>
            <person name="Labadie K."/>
            <person name="Alberti A."/>
            <person name="Aury J.M."/>
            <person name="Louis A."/>
            <person name="Dehais P."/>
            <person name="Bardou P."/>
            <person name="Montfort J."/>
            <person name="Klopp C."/>
            <person name="Cabau C."/>
            <person name="Gaspin C."/>
            <person name="Thorgaard G.H."/>
            <person name="Boussaha M."/>
            <person name="Quillet E."/>
            <person name="Guyomard R."/>
            <person name="Galiana D."/>
            <person name="Bobe J."/>
            <person name="Volff J.N."/>
            <person name="Genet C."/>
            <person name="Wincker P."/>
            <person name="Jaillon O."/>
            <person name="Roest Crollius H."/>
            <person name="Guiguen Y."/>
        </authorList>
    </citation>
    <scope>NUCLEOTIDE SEQUENCE [LARGE SCALE GENOMIC DNA]</scope>
</reference>